<dbReference type="Gene3D" id="3.30.70.970">
    <property type="entry name" value="RraB-like"/>
    <property type="match status" value="1"/>
</dbReference>
<name>A0ABS4ZAA8_9ACTN</name>
<gene>
    <name evidence="2" type="ORF">JOF54_002906</name>
</gene>
<reference evidence="2 3" key="1">
    <citation type="submission" date="2021-03" db="EMBL/GenBank/DDBJ databases">
        <title>Sequencing the genomes of 1000 actinobacteria strains.</title>
        <authorList>
            <person name="Klenk H.-P."/>
        </authorList>
    </citation>
    <scope>NUCLEOTIDE SEQUENCE [LARGE SCALE GENOMIC DNA]</scope>
    <source>
        <strain evidence="2 3">DSM 12936</strain>
    </source>
</reference>
<keyword evidence="3" id="KW-1185">Reference proteome</keyword>
<organism evidence="2 3">
    <name type="scientific">Microlunatus capsulatus</name>
    <dbReference type="NCBI Taxonomy" id="99117"/>
    <lineage>
        <taxon>Bacteria</taxon>
        <taxon>Bacillati</taxon>
        <taxon>Actinomycetota</taxon>
        <taxon>Actinomycetes</taxon>
        <taxon>Propionibacteriales</taxon>
        <taxon>Propionibacteriaceae</taxon>
        <taxon>Microlunatus</taxon>
    </lineage>
</organism>
<evidence type="ECO:0000313" key="3">
    <source>
        <dbReference type="Proteomes" id="UP000758168"/>
    </source>
</evidence>
<evidence type="ECO:0000313" key="2">
    <source>
        <dbReference type="EMBL" id="MBP2417984.1"/>
    </source>
</evidence>
<dbReference type="InterPro" id="IPR036701">
    <property type="entry name" value="RraB-like_sf"/>
</dbReference>
<dbReference type="Pfam" id="PF06877">
    <property type="entry name" value="RraB"/>
    <property type="match status" value="1"/>
</dbReference>
<proteinExistence type="predicted"/>
<sequence length="117" mass="12555">MDPRDLLEEQLASTAGTWEVMTSHGVRAGEERAVDHYFDAPDGDRAEALAAALRAAGGSAGVERHRSRVLRRTTGWAVTGSSAPFPLTLDSLRGWVTTMVETGAEHDCVFDGWGLSV</sequence>
<dbReference type="RefSeq" id="WP_210057134.1">
    <property type="nucleotide sequence ID" value="NZ_BAAAMH010000010.1"/>
</dbReference>
<dbReference type="InterPro" id="IPR009671">
    <property type="entry name" value="RraB_dom"/>
</dbReference>
<dbReference type="SUPFAM" id="SSF89946">
    <property type="entry name" value="Hypothetical protein VC0424"/>
    <property type="match status" value="1"/>
</dbReference>
<accession>A0ABS4ZAA8</accession>
<comment type="caution">
    <text evidence="2">The sequence shown here is derived from an EMBL/GenBank/DDBJ whole genome shotgun (WGS) entry which is preliminary data.</text>
</comment>
<protein>
    <recommendedName>
        <fullName evidence="1">Regulator of ribonuclease activity B domain-containing protein</fullName>
    </recommendedName>
</protein>
<feature type="domain" description="Regulator of ribonuclease activity B" evidence="1">
    <location>
        <begin position="18"/>
        <end position="114"/>
    </location>
</feature>
<dbReference type="EMBL" id="JAGIOB010000001">
    <property type="protein sequence ID" value="MBP2417984.1"/>
    <property type="molecule type" value="Genomic_DNA"/>
</dbReference>
<evidence type="ECO:0000259" key="1">
    <source>
        <dbReference type="Pfam" id="PF06877"/>
    </source>
</evidence>
<dbReference type="Proteomes" id="UP000758168">
    <property type="component" value="Unassembled WGS sequence"/>
</dbReference>